<comment type="caution">
    <text evidence="3">The sequence shown here is derived from an EMBL/GenBank/DDBJ whole genome shotgun (WGS) entry which is preliminary data.</text>
</comment>
<comment type="similarity">
    <text evidence="1">Belongs to the trichodiene synthase family.</text>
</comment>
<sequence length="308" mass="34098">MPEEEESLVDFARRMTKELLEKAGVALVTETPAQYTVLNERIRAAAKTWDLTGHAPEHVEKTLHCSVMYTAWSYPHGHLDAQLVIACIVFWILSIDDYTIPLSALSAFAANLQSGTPQLHPGLDELTALLARTRDVLNPYAATACTVDVLNYVNSTLHEHHLADMPLRTGAHRYPLYKRTRNGINEVCAGFIWDKFTFPDVATHIQAFPDAILFIALTNDVLTFYKEELAGDTRNFVHDEARVTGRSPRAVVEGTVNAVVDTIRAGRAVLQGAERAAWDSFVAGYISFSILTPRYRVAGLADGDVMSI</sequence>
<dbReference type="InterPro" id="IPR008949">
    <property type="entry name" value="Isoprenoid_synthase_dom_sf"/>
</dbReference>
<dbReference type="AlphaFoldDB" id="A0A9P3GN82"/>
<dbReference type="SUPFAM" id="SSF48576">
    <property type="entry name" value="Terpenoid synthases"/>
    <property type="match status" value="1"/>
</dbReference>
<gene>
    <name evidence="3" type="ORF">PsYK624_126960</name>
</gene>
<dbReference type="EMBL" id="BPQB01000060">
    <property type="protein sequence ID" value="GJE96499.1"/>
    <property type="molecule type" value="Genomic_DNA"/>
</dbReference>
<evidence type="ECO:0000256" key="2">
    <source>
        <dbReference type="ARBA" id="ARBA00023239"/>
    </source>
</evidence>
<evidence type="ECO:0000313" key="4">
    <source>
        <dbReference type="Proteomes" id="UP000703269"/>
    </source>
</evidence>
<name>A0A9P3GN82_9APHY</name>
<reference evidence="3 4" key="1">
    <citation type="submission" date="2021-08" db="EMBL/GenBank/DDBJ databases">
        <title>Draft Genome Sequence of Phanerochaete sordida strain YK-624.</title>
        <authorList>
            <person name="Mori T."/>
            <person name="Dohra H."/>
            <person name="Suzuki T."/>
            <person name="Kawagishi H."/>
            <person name="Hirai H."/>
        </authorList>
    </citation>
    <scope>NUCLEOTIDE SEQUENCE [LARGE SCALE GENOMIC DNA]</scope>
    <source>
        <strain evidence="3 4">YK-624</strain>
    </source>
</reference>
<dbReference type="Proteomes" id="UP000703269">
    <property type="component" value="Unassembled WGS sequence"/>
</dbReference>
<accession>A0A9P3GN82</accession>
<protein>
    <recommendedName>
        <fullName evidence="5">Terpenoid synthase</fullName>
    </recommendedName>
</protein>
<keyword evidence="2" id="KW-0456">Lyase</keyword>
<keyword evidence="4" id="KW-1185">Reference proteome</keyword>
<dbReference type="GO" id="GO:0016838">
    <property type="term" value="F:carbon-oxygen lyase activity, acting on phosphates"/>
    <property type="evidence" value="ECO:0007669"/>
    <property type="project" value="InterPro"/>
</dbReference>
<dbReference type="OrthoDB" id="2998174at2759"/>
<organism evidence="3 4">
    <name type="scientific">Phanerochaete sordida</name>
    <dbReference type="NCBI Taxonomy" id="48140"/>
    <lineage>
        <taxon>Eukaryota</taxon>
        <taxon>Fungi</taxon>
        <taxon>Dikarya</taxon>
        <taxon>Basidiomycota</taxon>
        <taxon>Agaricomycotina</taxon>
        <taxon>Agaricomycetes</taxon>
        <taxon>Polyporales</taxon>
        <taxon>Phanerochaetaceae</taxon>
        <taxon>Phanerochaete</taxon>
    </lineage>
</organism>
<proteinExistence type="inferred from homology"/>
<evidence type="ECO:0008006" key="5">
    <source>
        <dbReference type="Google" id="ProtNLM"/>
    </source>
</evidence>
<dbReference type="Gene3D" id="1.10.600.10">
    <property type="entry name" value="Farnesyl Diphosphate Synthase"/>
    <property type="match status" value="1"/>
</dbReference>
<dbReference type="InterPro" id="IPR024652">
    <property type="entry name" value="Trichodiene_synth"/>
</dbReference>
<evidence type="ECO:0000313" key="3">
    <source>
        <dbReference type="EMBL" id="GJE96499.1"/>
    </source>
</evidence>
<dbReference type="Pfam" id="PF06330">
    <property type="entry name" value="TRI5"/>
    <property type="match status" value="1"/>
</dbReference>
<evidence type="ECO:0000256" key="1">
    <source>
        <dbReference type="ARBA" id="ARBA00007946"/>
    </source>
</evidence>